<dbReference type="EMBL" id="JAYMYQ010000004">
    <property type="protein sequence ID" value="KAK7339621.1"/>
    <property type="molecule type" value="Genomic_DNA"/>
</dbReference>
<dbReference type="Proteomes" id="UP001367508">
    <property type="component" value="Unassembled WGS sequence"/>
</dbReference>
<keyword evidence="1" id="KW-1133">Transmembrane helix</keyword>
<proteinExistence type="predicted"/>
<sequence>MHCGATKILTFAGVLGVAMVVRFGDLFDDGSHERHRSLSVAKRVLHVLPNTNTTMVCFGACVEFGIERKRRKLESKLYVDSVDVESRKGMLASLSPSTCGMMDRRA</sequence>
<dbReference type="AlphaFoldDB" id="A0AAN9QMA5"/>
<evidence type="ECO:0000313" key="2">
    <source>
        <dbReference type="EMBL" id="KAK7339621.1"/>
    </source>
</evidence>
<comment type="caution">
    <text evidence="2">The sequence shown here is derived from an EMBL/GenBank/DDBJ whole genome shotgun (WGS) entry which is preliminary data.</text>
</comment>
<keyword evidence="1" id="KW-0812">Transmembrane</keyword>
<keyword evidence="1" id="KW-0472">Membrane</keyword>
<name>A0AAN9QMA5_CANGL</name>
<evidence type="ECO:0000313" key="3">
    <source>
        <dbReference type="Proteomes" id="UP001367508"/>
    </source>
</evidence>
<keyword evidence="3" id="KW-1185">Reference proteome</keyword>
<gene>
    <name evidence="2" type="ORF">VNO77_20299</name>
</gene>
<reference evidence="2 3" key="1">
    <citation type="submission" date="2024-01" db="EMBL/GenBank/DDBJ databases">
        <title>The genomes of 5 underutilized Papilionoideae crops provide insights into root nodulation and disease resistanc.</title>
        <authorList>
            <person name="Jiang F."/>
        </authorList>
    </citation>
    <scope>NUCLEOTIDE SEQUENCE [LARGE SCALE GENOMIC DNA]</scope>
    <source>
        <strain evidence="2">LVBAO_FW01</strain>
        <tissue evidence="2">Leaves</tissue>
    </source>
</reference>
<organism evidence="2 3">
    <name type="scientific">Canavalia gladiata</name>
    <name type="common">Sword bean</name>
    <name type="synonym">Dolichos gladiatus</name>
    <dbReference type="NCBI Taxonomy" id="3824"/>
    <lineage>
        <taxon>Eukaryota</taxon>
        <taxon>Viridiplantae</taxon>
        <taxon>Streptophyta</taxon>
        <taxon>Embryophyta</taxon>
        <taxon>Tracheophyta</taxon>
        <taxon>Spermatophyta</taxon>
        <taxon>Magnoliopsida</taxon>
        <taxon>eudicotyledons</taxon>
        <taxon>Gunneridae</taxon>
        <taxon>Pentapetalae</taxon>
        <taxon>rosids</taxon>
        <taxon>fabids</taxon>
        <taxon>Fabales</taxon>
        <taxon>Fabaceae</taxon>
        <taxon>Papilionoideae</taxon>
        <taxon>50 kb inversion clade</taxon>
        <taxon>NPAAA clade</taxon>
        <taxon>indigoferoid/millettioid clade</taxon>
        <taxon>Phaseoleae</taxon>
        <taxon>Canavalia</taxon>
    </lineage>
</organism>
<accession>A0AAN9QMA5</accession>
<feature type="transmembrane region" description="Helical" evidence="1">
    <location>
        <begin position="47"/>
        <end position="66"/>
    </location>
</feature>
<protein>
    <submittedName>
        <fullName evidence="2">Uncharacterized protein</fullName>
    </submittedName>
</protein>
<evidence type="ECO:0000256" key="1">
    <source>
        <dbReference type="SAM" id="Phobius"/>
    </source>
</evidence>